<organism evidence="6">
    <name type="scientific">freshwater metagenome</name>
    <dbReference type="NCBI Taxonomy" id="449393"/>
    <lineage>
        <taxon>unclassified sequences</taxon>
        <taxon>metagenomes</taxon>
        <taxon>ecological metagenomes</taxon>
    </lineage>
</organism>
<dbReference type="Gene3D" id="3.40.50.1360">
    <property type="match status" value="1"/>
</dbReference>
<proteinExistence type="predicted"/>
<dbReference type="AlphaFoldDB" id="A0A6J5Z9E0"/>
<dbReference type="SUPFAM" id="SSF46785">
    <property type="entry name" value="Winged helix' DNA-binding domain"/>
    <property type="match status" value="1"/>
</dbReference>
<accession>A0A6J5Z9E0</accession>
<dbReference type="InterPro" id="IPR037171">
    <property type="entry name" value="NagB/RpiA_transferase-like"/>
</dbReference>
<dbReference type="PANTHER" id="PTHR30363:SF4">
    <property type="entry name" value="GLYCEROL-3-PHOSPHATE REGULON REPRESSOR"/>
    <property type="match status" value="1"/>
</dbReference>
<protein>
    <submittedName>
        <fullName evidence="6">Unannotated protein</fullName>
    </submittedName>
</protein>
<dbReference type="PROSITE" id="PS00894">
    <property type="entry name" value="HTH_DEOR_1"/>
    <property type="match status" value="1"/>
</dbReference>
<keyword evidence="3" id="KW-0238">DNA-binding</keyword>
<evidence type="ECO:0000256" key="4">
    <source>
        <dbReference type="ARBA" id="ARBA00023163"/>
    </source>
</evidence>
<gene>
    <name evidence="6" type="ORF">UFOPK3770_00656</name>
</gene>
<dbReference type="InterPro" id="IPR036390">
    <property type="entry name" value="WH_DNA-bd_sf"/>
</dbReference>
<dbReference type="PANTHER" id="PTHR30363">
    <property type="entry name" value="HTH-TYPE TRANSCRIPTIONAL REGULATOR SRLR-RELATED"/>
    <property type="match status" value="1"/>
</dbReference>
<dbReference type="GO" id="GO:0003677">
    <property type="term" value="F:DNA binding"/>
    <property type="evidence" value="ECO:0007669"/>
    <property type="project" value="UniProtKB-KW"/>
</dbReference>
<evidence type="ECO:0000259" key="5">
    <source>
        <dbReference type="PROSITE" id="PS51000"/>
    </source>
</evidence>
<reference evidence="6" key="1">
    <citation type="submission" date="2020-05" db="EMBL/GenBank/DDBJ databases">
        <authorList>
            <person name="Chiriac C."/>
            <person name="Salcher M."/>
            <person name="Ghai R."/>
            <person name="Kavagutti S V."/>
        </authorList>
    </citation>
    <scope>NUCLEOTIDE SEQUENCE</scope>
</reference>
<dbReference type="Pfam" id="PF08220">
    <property type="entry name" value="HTH_DeoR"/>
    <property type="match status" value="1"/>
</dbReference>
<evidence type="ECO:0000256" key="1">
    <source>
        <dbReference type="ARBA" id="ARBA00022491"/>
    </source>
</evidence>
<dbReference type="Pfam" id="PF00455">
    <property type="entry name" value="DeoRC"/>
    <property type="match status" value="1"/>
</dbReference>
<evidence type="ECO:0000256" key="3">
    <source>
        <dbReference type="ARBA" id="ARBA00023125"/>
    </source>
</evidence>
<keyword evidence="2" id="KW-0805">Transcription regulation</keyword>
<keyword evidence="4" id="KW-0804">Transcription</keyword>
<dbReference type="Gene3D" id="1.10.10.10">
    <property type="entry name" value="Winged helix-like DNA-binding domain superfamily/Winged helix DNA-binding domain"/>
    <property type="match status" value="1"/>
</dbReference>
<dbReference type="PROSITE" id="PS51000">
    <property type="entry name" value="HTH_DEOR_2"/>
    <property type="match status" value="1"/>
</dbReference>
<name>A0A6J5Z9E0_9ZZZZ</name>
<dbReference type="InterPro" id="IPR050313">
    <property type="entry name" value="Carb_Metab_HTH_regulators"/>
</dbReference>
<dbReference type="InterPro" id="IPR001034">
    <property type="entry name" value="DeoR_HTH"/>
</dbReference>
<dbReference type="PRINTS" id="PR00037">
    <property type="entry name" value="HTHLACR"/>
</dbReference>
<dbReference type="GO" id="GO:0003700">
    <property type="term" value="F:DNA-binding transcription factor activity"/>
    <property type="evidence" value="ECO:0007669"/>
    <property type="project" value="InterPro"/>
</dbReference>
<feature type="domain" description="HTH deoR-type" evidence="5">
    <location>
        <begin position="3"/>
        <end position="58"/>
    </location>
</feature>
<dbReference type="SMART" id="SM01134">
    <property type="entry name" value="DeoRC"/>
    <property type="match status" value="1"/>
</dbReference>
<evidence type="ECO:0000313" key="6">
    <source>
        <dbReference type="EMBL" id="CAB4337149.1"/>
    </source>
</evidence>
<keyword evidence="1" id="KW-0678">Repressor</keyword>
<dbReference type="EMBL" id="CAESAJ010000057">
    <property type="protein sequence ID" value="CAB4337149.1"/>
    <property type="molecule type" value="Genomic_DNA"/>
</dbReference>
<dbReference type="InterPro" id="IPR036388">
    <property type="entry name" value="WH-like_DNA-bd_sf"/>
</dbReference>
<evidence type="ECO:0000256" key="2">
    <source>
        <dbReference type="ARBA" id="ARBA00023015"/>
    </source>
</evidence>
<dbReference type="SMART" id="SM00420">
    <property type="entry name" value="HTH_DEOR"/>
    <property type="match status" value="1"/>
</dbReference>
<dbReference type="InterPro" id="IPR014036">
    <property type="entry name" value="DeoR-like_C"/>
</dbReference>
<dbReference type="InterPro" id="IPR018356">
    <property type="entry name" value="Tscrpt_reg_HTH_DeoR_CS"/>
</dbReference>
<dbReference type="SUPFAM" id="SSF100950">
    <property type="entry name" value="NagB/RpiA/CoA transferase-like"/>
    <property type="match status" value="1"/>
</dbReference>
<sequence length="253" mass="27125">MYAPERYRSIIERVVGKGRASVTDLADDLDVTPETIRRDLSYLERQGLVRRVHGGAVPVGRVIFEQTVDSRNSVQVKAKDAIARAALAQIPEEGAVIVDAGTTTSRLLTLIPEDYKLTIITNSIEHAMALADRRNIATLLLGGRVRGRTMACVDQWAISALAGLYADVAILGTNGIGLARGLTTPDVAEAAVKTAMINAARHKVVLADHTKFGEDHFASFGALSNIDLVITDDEVSPIHVEELASSHLAVVIA</sequence>